<feature type="region of interest" description="Disordered" evidence="1">
    <location>
        <begin position="1"/>
        <end position="41"/>
    </location>
</feature>
<evidence type="ECO:0000313" key="2">
    <source>
        <dbReference type="EMBL" id="OUE04675.1"/>
    </source>
</evidence>
<organism evidence="2 3">
    <name type="scientific">Clavibacter michiganensis subsp. michiganensis</name>
    <dbReference type="NCBI Taxonomy" id="33013"/>
    <lineage>
        <taxon>Bacteria</taxon>
        <taxon>Bacillati</taxon>
        <taxon>Actinomycetota</taxon>
        <taxon>Actinomycetes</taxon>
        <taxon>Micrococcales</taxon>
        <taxon>Microbacteriaceae</taxon>
        <taxon>Clavibacter</taxon>
    </lineage>
</organism>
<gene>
    <name evidence="2" type="ORF">CMMCAS07_06990</name>
</gene>
<protein>
    <submittedName>
        <fullName evidence="2">Uncharacterized protein</fullName>
    </submittedName>
</protein>
<keyword evidence="3" id="KW-1185">Reference proteome</keyword>
<dbReference type="EMBL" id="MDHH01000001">
    <property type="protein sequence ID" value="OUE04675.1"/>
    <property type="molecule type" value="Genomic_DNA"/>
</dbReference>
<evidence type="ECO:0000313" key="3">
    <source>
        <dbReference type="Proteomes" id="UP000195062"/>
    </source>
</evidence>
<accession>A0A251XMJ2</accession>
<evidence type="ECO:0000256" key="1">
    <source>
        <dbReference type="SAM" id="MobiDB-lite"/>
    </source>
</evidence>
<dbReference type="Proteomes" id="UP000195062">
    <property type="component" value="Unassembled WGS sequence"/>
</dbReference>
<proteinExistence type="predicted"/>
<feature type="compositionally biased region" description="Polar residues" evidence="1">
    <location>
        <begin position="12"/>
        <end position="34"/>
    </location>
</feature>
<dbReference type="AlphaFoldDB" id="A0A251XMJ2"/>
<reference evidence="2 3" key="1">
    <citation type="submission" date="2016-08" db="EMBL/GenBank/DDBJ databases">
        <title>Genome sequence of Clavibacter michiganensis subsp. michiganensis strain CASJ007.</title>
        <authorList>
            <person name="Thapa S.P."/>
            <person name="Coaker G."/>
        </authorList>
    </citation>
    <scope>NUCLEOTIDE SEQUENCE [LARGE SCALE GENOMIC DNA]</scope>
    <source>
        <strain evidence="2">CASJ007</strain>
    </source>
</reference>
<sequence>MSATGRAPLHTMSPSTCSETSVSRALRSSTTSNAPKPVAVTTRYPRSDARCCSAVSRCP</sequence>
<comment type="caution">
    <text evidence="2">The sequence shown here is derived from an EMBL/GenBank/DDBJ whole genome shotgun (WGS) entry which is preliminary data.</text>
</comment>
<name>A0A251XMJ2_CLAMM</name>